<reference evidence="1 2" key="1">
    <citation type="submission" date="2022-10" db="EMBL/GenBank/DDBJ databases">
        <title>Host association and intracellularity evolved multiple times independently in the Rickettsiales.</title>
        <authorList>
            <person name="Castelli M."/>
            <person name="Nardi T."/>
            <person name="Gammuto L."/>
            <person name="Bellinzona G."/>
            <person name="Sabaneyeva E."/>
            <person name="Potekhin A."/>
            <person name="Serra V."/>
            <person name="Petroni G."/>
            <person name="Sassera D."/>
        </authorList>
    </citation>
    <scope>NUCLEOTIDE SEQUENCE [LARGE SCALE GENOMIC DNA]</scope>
    <source>
        <strain evidence="1 2">Kr 154-4</strain>
    </source>
</reference>
<evidence type="ECO:0000313" key="2">
    <source>
        <dbReference type="Proteomes" id="UP001326613"/>
    </source>
</evidence>
<protein>
    <submittedName>
        <fullName evidence="1">Uncharacterized protein</fullName>
    </submittedName>
</protein>
<gene>
    <name evidence="1" type="ORF">Trichorick_00034</name>
</gene>
<keyword evidence="2" id="KW-1185">Reference proteome</keyword>
<accession>A0ABZ0UVV8</accession>
<dbReference type="Proteomes" id="UP001326613">
    <property type="component" value="Chromosome"/>
</dbReference>
<name>A0ABZ0UVV8_9RICK</name>
<dbReference type="RefSeq" id="WP_323738262.1">
    <property type="nucleotide sequence ID" value="NZ_CP112932.1"/>
</dbReference>
<proteinExistence type="predicted"/>
<sequence length="266" mass="30776">MSKSTDYDKKSLYKRIMKLSHGQSQDEWLINLNFTRLQFLEVKDKLSALKELIGMVAVTGMNVDSTTMRMMKDWVEDLTQQSVNELQREQLPLFYWNTLSKKIVEYDVAAGDLSLSIYQDLTIQDILKYHKENGNIIVFITGNYIPNSRELIEQIFQGLAIAEFIKDKFNDDNVTTIPLNEYYKLRAYDQFKDKDLLKSIMTEYLDLDVNTALNSVNNFIKDNFFSLSGICKAAVCITGVEEVDHHITNYLSIELHGHVNESNLDQ</sequence>
<dbReference type="EMBL" id="CP112932">
    <property type="protein sequence ID" value="WPY00164.1"/>
    <property type="molecule type" value="Genomic_DNA"/>
</dbReference>
<evidence type="ECO:0000313" key="1">
    <source>
        <dbReference type="EMBL" id="WPY00164.1"/>
    </source>
</evidence>
<organism evidence="1 2">
    <name type="scientific">Candidatus Trichorickettsia mobilis</name>
    <dbReference type="NCBI Taxonomy" id="1346319"/>
    <lineage>
        <taxon>Bacteria</taxon>
        <taxon>Pseudomonadati</taxon>
        <taxon>Pseudomonadota</taxon>
        <taxon>Alphaproteobacteria</taxon>
        <taxon>Rickettsiales</taxon>
        <taxon>Rickettsiaceae</taxon>
        <taxon>Rickettsieae</taxon>
        <taxon>Candidatus Trichorickettsia</taxon>
    </lineage>
</organism>